<keyword evidence="2" id="KW-1185">Reference proteome</keyword>
<protein>
    <submittedName>
        <fullName evidence="1">Uncharacterized protein</fullName>
    </submittedName>
</protein>
<evidence type="ECO:0000313" key="2">
    <source>
        <dbReference type="Proteomes" id="UP001187192"/>
    </source>
</evidence>
<reference evidence="1" key="1">
    <citation type="submission" date="2023-07" db="EMBL/GenBank/DDBJ databases">
        <title>draft genome sequence of fig (Ficus carica).</title>
        <authorList>
            <person name="Takahashi T."/>
            <person name="Nishimura K."/>
        </authorList>
    </citation>
    <scope>NUCLEOTIDE SEQUENCE</scope>
</reference>
<name>A0AA88JBC0_FICCA</name>
<evidence type="ECO:0000313" key="1">
    <source>
        <dbReference type="EMBL" id="GMN66021.1"/>
    </source>
</evidence>
<dbReference type="EMBL" id="BTGU01000280">
    <property type="protein sequence ID" value="GMN66021.1"/>
    <property type="molecule type" value="Genomic_DNA"/>
</dbReference>
<dbReference type="AlphaFoldDB" id="A0AA88JBC0"/>
<dbReference type="Proteomes" id="UP001187192">
    <property type="component" value="Unassembled WGS sequence"/>
</dbReference>
<organism evidence="1 2">
    <name type="scientific">Ficus carica</name>
    <name type="common">Common fig</name>
    <dbReference type="NCBI Taxonomy" id="3494"/>
    <lineage>
        <taxon>Eukaryota</taxon>
        <taxon>Viridiplantae</taxon>
        <taxon>Streptophyta</taxon>
        <taxon>Embryophyta</taxon>
        <taxon>Tracheophyta</taxon>
        <taxon>Spermatophyta</taxon>
        <taxon>Magnoliopsida</taxon>
        <taxon>eudicotyledons</taxon>
        <taxon>Gunneridae</taxon>
        <taxon>Pentapetalae</taxon>
        <taxon>rosids</taxon>
        <taxon>fabids</taxon>
        <taxon>Rosales</taxon>
        <taxon>Moraceae</taxon>
        <taxon>Ficeae</taxon>
        <taxon>Ficus</taxon>
    </lineage>
</organism>
<comment type="caution">
    <text evidence="1">The sequence shown here is derived from an EMBL/GenBank/DDBJ whole genome shotgun (WGS) entry which is preliminary data.</text>
</comment>
<accession>A0AA88JBC0</accession>
<gene>
    <name evidence="1" type="ORF">TIFTF001_035093</name>
</gene>
<proteinExistence type="predicted"/>
<sequence>MLLRLIGATNSGRNVTGKTSRQYLMQDCGEMALQTVKCRMDTATGKVFKYDGNKLPRVIPTRTRLGLIHGLNMIAFK</sequence>